<dbReference type="AlphaFoldDB" id="A0A0P1F3U9"/>
<proteinExistence type="predicted"/>
<dbReference type="EMBL" id="CYRX01000033">
    <property type="protein sequence ID" value="CUH62291.1"/>
    <property type="molecule type" value="Genomic_DNA"/>
</dbReference>
<dbReference type="Proteomes" id="UP000051298">
    <property type="component" value="Unassembled WGS sequence"/>
</dbReference>
<reference evidence="1 2" key="1">
    <citation type="submission" date="2015-09" db="EMBL/GenBank/DDBJ databases">
        <authorList>
            <consortium name="Swine Surveillance"/>
        </authorList>
    </citation>
    <scope>NUCLEOTIDE SEQUENCE [LARGE SCALE GENOMIC DNA]</scope>
    <source>
        <strain evidence="1 2">CECT 5294</strain>
    </source>
</reference>
<evidence type="ECO:0008006" key="3">
    <source>
        <dbReference type="Google" id="ProtNLM"/>
    </source>
</evidence>
<dbReference type="RefSeq" id="WP_133244391.1">
    <property type="nucleotide sequence ID" value="NZ_CYRX01000033.1"/>
</dbReference>
<gene>
    <name evidence="1" type="ORF">THS5294_03605</name>
</gene>
<protein>
    <recommendedName>
        <fullName evidence="3">Dihydroorotate dehydrogenase</fullName>
    </recommendedName>
</protein>
<evidence type="ECO:0000313" key="2">
    <source>
        <dbReference type="Proteomes" id="UP000051298"/>
    </source>
</evidence>
<organism evidence="1 2">
    <name type="scientific">Thalassobacter stenotrophicus</name>
    <dbReference type="NCBI Taxonomy" id="266809"/>
    <lineage>
        <taxon>Bacteria</taxon>
        <taxon>Pseudomonadati</taxon>
        <taxon>Pseudomonadota</taxon>
        <taxon>Alphaproteobacteria</taxon>
        <taxon>Rhodobacterales</taxon>
        <taxon>Roseobacteraceae</taxon>
        <taxon>Thalassobacter</taxon>
    </lineage>
</organism>
<sequence>MARDPMKPRGAGHEEDILGDAFEAAQQDVRPLSPDLEARILMQAAQAQAGFAREREANGLFARLQRAWGELGGWPVAAGLATATVAGLWLGVVSPPALDAVWNGVGLTSASLDGDFPDYEAFFEEI</sequence>
<name>A0A0P1F3U9_9RHOB</name>
<evidence type="ECO:0000313" key="1">
    <source>
        <dbReference type="EMBL" id="CUH62291.1"/>
    </source>
</evidence>
<accession>A0A0P1F3U9</accession>